<evidence type="ECO:0000313" key="5">
    <source>
        <dbReference type="EMBL" id="HIY72549.1"/>
    </source>
</evidence>
<dbReference type="AlphaFoldDB" id="A0A9D1Z218"/>
<name>A0A9D1Z218_9FIRM</name>
<evidence type="ECO:0000256" key="3">
    <source>
        <dbReference type="PIRNR" id="PIRNR000858"/>
    </source>
</evidence>
<dbReference type="InterPro" id="IPR037171">
    <property type="entry name" value="NagB/RpiA_transferase-like"/>
</dbReference>
<dbReference type="PIRSF" id="PIRSF000858">
    <property type="entry name" value="SCOT-t"/>
    <property type="match status" value="1"/>
</dbReference>
<evidence type="ECO:0000313" key="6">
    <source>
        <dbReference type="Proteomes" id="UP000886824"/>
    </source>
</evidence>
<dbReference type="Proteomes" id="UP000886824">
    <property type="component" value="Unassembled WGS sequence"/>
</dbReference>
<comment type="caution">
    <text evidence="5">The sequence shown here is derived from an EMBL/GenBank/DDBJ whole genome shotgun (WGS) entry which is preliminary data.</text>
</comment>
<evidence type="ECO:0000256" key="1">
    <source>
        <dbReference type="ARBA" id="ARBA00007154"/>
    </source>
</evidence>
<dbReference type="GO" id="GO:0046952">
    <property type="term" value="P:ketone body catabolic process"/>
    <property type="evidence" value="ECO:0007669"/>
    <property type="project" value="InterPro"/>
</dbReference>
<reference evidence="5" key="2">
    <citation type="submission" date="2021-04" db="EMBL/GenBank/DDBJ databases">
        <authorList>
            <person name="Gilroy R."/>
        </authorList>
    </citation>
    <scope>NUCLEOTIDE SEQUENCE</scope>
    <source>
        <strain evidence="5">CHK33-7979</strain>
    </source>
</reference>
<accession>A0A9D1Z218</accession>
<dbReference type="EMBL" id="DXCX01000014">
    <property type="protein sequence ID" value="HIY72549.1"/>
    <property type="molecule type" value="Genomic_DNA"/>
</dbReference>
<dbReference type="SMART" id="SM00882">
    <property type="entry name" value="CoA_trans"/>
    <property type="match status" value="2"/>
</dbReference>
<organism evidence="5 6">
    <name type="scientific">Candidatus Intestinimonas merdavium</name>
    <dbReference type="NCBI Taxonomy" id="2838622"/>
    <lineage>
        <taxon>Bacteria</taxon>
        <taxon>Bacillati</taxon>
        <taxon>Bacillota</taxon>
        <taxon>Clostridia</taxon>
        <taxon>Eubacteriales</taxon>
        <taxon>Intestinimonas</taxon>
    </lineage>
</organism>
<reference evidence="5" key="1">
    <citation type="journal article" date="2021" name="PeerJ">
        <title>Extensive microbial diversity within the chicken gut microbiome revealed by metagenomics and culture.</title>
        <authorList>
            <person name="Gilroy R."/>
            <person name="Ravi A."/>
            <person name="Getino M."/>
            <person name="Pursley I."/>
            <person name="Horton D.L."/>
            <person name="Alikhan N.F."/>
            <person name="Baker D."/>
            <person name="Gharbi K."/>
            <person name="Hall N."/>
            <person name="Watson M."/>
            <person name="Adriaenssens E.M."/>
            <person name="Foster-Nyarko E."/>
            <person name="Jarju S."/>
            <person name="Secka A."/>
            <person name="Antonio M."/>
            <person name="Oren A."/>
            <person name="Chaudhuri R.R."/>
            <person name="La Ragione R."/>
            <person name="Hildebrand F."/>
            <person name="Pallen M.J."/>
        </authorList>
    </citation>
    <scope>NUCLEOTIDE SEQUENCE</scope>
    <source>
        <strain evidence="5">CHK33-7979</strain>
    </source>
</reference>
<evidence type="ECO:0000256" key="2">
    <source>
        <dbReference type="ARBA" id="ARBA00022679"/>
    </source>
</evidence>
<dbReference type="Pfam" id="PF01144">
    <property type="entry name" value="CoA_trans"/>
    <property type="match status" value="1"/>
</dbReference>
<sequence length="519" mass="55642">MYQVITGQQAANLVKDGSTVVSTGFIGSSFPEYVISSIEKSFLETGHPAGLTVSCSAGIGDHGSRGFSHFGHEGLVSRAICGHYDLCPELQKLVDGNKLAGYLMPQGTLTELYREIGSGRPGVITKIGLRTFADPRLEGGRCNEKATESLIELITLDGEEYLWYKSFPVDVGIIRGTSVDENGNLTIEKESTRMDQLAVAQAAKHCGGIVIAQVERIVSNGSLNPRDVLVPGILIDYVVISPPEMHCQDYSGQGYNAALAHEFRIPVKSLPPLEMSERKIIARRSAMELISGGVTNLGIGMPEGISSVTVEEGVSNEIIMSVESGHIGGVPAAGLSFGGCYNSEYVSDMTRQFDFYDGGGLDIGFLGAAEVDGSGNVNVSKFKKTVGPGGFINIAQSTKNMVFCGTLTAGGLKVAVQDNKLIIVQEGRNKKFVKKVQQVTFSGDYAKESGQKVLYVTERAVFELTEKGVTLVEIAPGIDLQTQILDQVEFPVAVSPDLREMDARIFGQGPMGLKLKERL</sequence>
<evidence type="ECO:0000256" key="4">
    <source>
        <dbReference type="PIRSR" id="PIRSR000858-1"/>
    </source>
</evidence>
<dbReference type="InterPro" id="IPR014388">
    <property type="entry name" value="3-oxoacid_CoA-transferase"/>
</dbReference>
<dbReference type="SUPFAM" id="SSF100950">
    <property type="entry name" value="NagB/RpiA/CoA transferase-like"/>
    <property type="match status" value="2"/>
</dbReference>
<dbReference type="InterPro" id="IPR004165">
    <property type="entry name" value="CoA_trans_fam_I"/>
</dbReference>
<feature type="active site" description="5-glutamyl coenzyme A thioester intermediate" evidence="4">
    <location>
        <position position="323"/>
    </location>
</feature>
<gene>
    <name evidence="5" type="ORF">H9826_01060</name>
</gene>
<dbReference type="Gene3D" id="3.40.1080.10">
    <property type="entry name" value="Glutaconate Coenzyme A-transferase"/>
    <property type="match status" value="2"/>
</dbReference>
<dbReference type="PANTHER" id="PTHR43293:SF1">
    <property type="entry name" value="ACETATE COA-TRANSFERASE YDIF"/>
    <property type="match status" value="1"/>
</dbReference>
<keyword evidence="2 3" id="KW-0808">Transferase</keyword>
<comment type="similarity">
    <text evidence="1 3">Belongs to the 3-oxoacid CoA-transferase family.</text>
</comment>
<proteinExistence type="inferred from homology"/>
<protein>
    <submittedName>
        <fullName evidence="5">Acyl CoA:acetate/3-ketoacid CoA transferase</fullName>
    </submittedName>
</protein>
<dbReference type="GO" id="GO:0008410">
    <property type="term" value="F:CoA-transferase activity"/>
    <property type="evidence" value="ECO:0007669"/>
    <property type="project" value="InterPro"/>
</dbReference>
<dbReference type="PANTHER" id="PTHR43293">
    <property type="entry name" value="ACETATE COA-TRANSFERASE YDIF"/>
    <property type="match status" value="1"/>
</dbReference>